<reference evidence="11 12" key="1">
    <citation type="submission" date="2015-11" db="EMBL/GenBank/DDBJ databases">
        <title>Expanding the genomic diversity of Burkholderia species for the development of highly accurate diagnostics.</title>
        <authorList>
            <person name="Sahl J."/>
            <person name="Keim P."/>
            <person name="Wagner D."/>
        </authorList>
    </citation>
    <scope>NUCLEOTIDE SEQUENCE [LARGE SCALE GENOMIC DNA]</scope>
    <source>
        <strain evidence="11 12">MSMB1302</strain>
    </source>
</reference>
<evidence type="ECO:0000256" key="6">
    <source>
        <dbReference type="ARBA" id="ARBA00022777"/>
    </source>
</evidence>
<evidence type="ECO:0000256" key="9">
    <source>
        <dbReference type="SAM" id="SignalP"/>
    </source>
</evidence>
<dbReference type="InterPro" id="IPR036890">
    <property type="entry name" value="HATPase_C_sf"/>
</dbReference>
<evidence type="ECO:0000259" key="10">
    <source>
        <dbReference type="PROSITE" id="PS50109"/>
    </source>
</evidence>
<dbReference type="InterPro" id="IPR005467">
    <property type="entry name" value="His_kinase_dom"/>
</dbReference>
<dbReference type="CDD" id="cd00082">
    <property type="entry name" value="HisKA"/>
    <property type="match status" value="1"/>
</dbReference>
<keyword evidence="5" id="KW-0547">Nucleotide-binding</keyword>
<comment type="catalytic activity">
    <reaction evidence="1">
        <text>ATP + protein L-histidine = ADP + protein N-phospho-L-histidine.</text>
        <dbReference type="EC" id="2.7.13.3"/>
    </reaction>
</comment>
<keyword evidence="7" id="KW-0067">ATP-binding</keyword>
<evidence type="ECO:0000256" key="1">
    <source>
        <dbReference type="ARBA" id="ARBA00000085"/>
    </source>
</evidence>
<dbReference type="Pfam" id="PF00512">
    <property type="entry name" value="HisKA"/>
    <property type="match status" value="1"/>
</dbReference>
<dbReference type="InterPro" id="IPR003594">
    <property type="entry name" value="HATPase_dom"/>
</dbReference>
<keyword evidence="6" id="KW-0418">Kinase</keyword>
<dbReference type="PANTHER" id="PTHR43065">
    <property type="entry name" value="SENSOR HISTIDINE KINASE"/>
    <property type="match status" value="1"/>
</dbReference>
<dbReference type="Gene3D" id="3.30.565.10">
    <property type="entry name" value="Histidine kinase-like ATPase, C-terminal domain"/>
    <property type="match status" value="1"/>
</dbReference>
<evidence type="ECO:0000256" key="3">
    <source>
        <dbReference type="ARBA" id="ARBA00022553"/>
    </source>
</evidence>
<feature type="signal peptide" evidence="9">
    <location>
        <begin position="1"/>
        <end position="22"/>
    </location>
</feature>
<evidence type="ECO:0000256" key="7">
    <source>
        <dbReference type="ARBA" id="ARBA00022840"/>
    </source>
</evidence>
<dbReference type="GO" id="GO:0000155">
    <property type="term" value="F:phosphorelay sensor kinase activity"/>
    <property type="evidence" value="ECO:0007669"/>
    <property type="project" value="InterPro"/>
</dbReference>
<dbReference type="PROSITE" id="PS50109">
    <property type="entry name" value="HIS_KIN"/>
    <property type="match status" value="1"/>
</dbReference>
<dbReference type="Proteomes" id="UP000069001">
    <property type="component" value="Unassembled WGS sequence"/>
</dbReference>
<dbReference type="SMART" id="SM00387">
    <property type="entry name" value="HATPase_c"/>
    <property type="match status" value="1"/>
</dbReference>
<keyword evidence="4" id="KW-0808">Transferase</keyword>
<dbReference type="GO" id="GO:0005524">
    <property type="term" value="F:ATP binding"/>
    <property type="evidence" value="ECO:0007669"/>
    <property type="project" value="UniProtKB-KW"/>
</dbReference>
<dbReference type="RefSeq" id="WP_059728917.1">
    <property type="nucleotide sequence ID" value="NZ_LOYH01000033.1"/>
</dbReference>
<dbReference type="SUPFAM" id="SSF55874">
    <property type="entry name" value="ATPase domain of HSP90 chaperone/DNA topoisomerase II/histidine kinase"/>
    <property type="match status" value="1"/>
</dbReference>
<evidence type="ECO:0000256" key="4">
    <source>
        <dbReference type="ARBA" id="ARBA00022679"/>
    </source>
</evidence>
<keyword evidence="8" id="KW-0902">Two-component regulatory system</keyword>
<feature type="domain" description="Histidine kinase" evidence="10">
    <location>
        <begin position="260"/>
        <end position="473"/>
    </location>
</feature>
<dbReference type="EC" id="2.7.13.3" evidence="2"/>
<dbReference type="Gene3D" id="1.10.287.130">
    <property type="match status" value="1"/>
</dbReference>
<dbReference type="Pfam" id="PF02518">
    <property type="entry name" value="HATPase_c"/>
    <property type="match status" value="1"/>
</dbReference>
<dbReference type="InterPro" id="IPR004358">
    <property type="entry name" value="Sig_transdc_His_kin-like_C"/>
</dbReference>
<evidence type="ECO:0000256" key="5">
    <source>
        <dbReference type="ARBA" id="ARBA00022741"/>
    </source>
</evidence>
<accession>A0A118KKH2</accession>
<dbReference type="SUPFAM" id="SSF47384">
    <property type="entry name" value="Homodimeric domain of signal transducing histidine kinase"/>
    <property type="match status" value="1"/>
</dbReference>
<evidence type="ECO:0000256" key="2">
    <source>
        <dbReference type="ARBA" id="ARBA00012438"/>
    </source>
</evidence>
<evidence type="ECO:0000256" key="8">
    <source>
        <dbReference type="ARBA" id="ARBA00023012"/>
    </source>
</evidence>
<proteinExistence type="predicted"/>
<dbReference type="InterPro" id="IPR036097">
    <property type="entry name" value="HisK_dim/P_sf"/>
</dbReference>
<dbReference type="PRINTS" id="PR00344">
    <property type="entry name" value="BCTRLSENSOR"/>
</dbReference>
<dbReference type="InterPro" id="IPR003661">
    <property type="entry name" value="HisK_dim/P_dom"/>
</dbReference>
<comment type="caution">
    <text evidence="11">The sequence shown here is derived from an EMBL/GenBank/DDBJ whole genome shotgun (WGS) entry which is preliminary data.</text>
</comment>
<dbReference type="AlphaFoldDB" id="A0A118KKH2"/>
<dbReference type="EMBL" id="LOYH01000033">
    <property type="protein sequence ID" value="KVK85184.1"/>
    <property type="molecule type" value="Genomic_DNA"/>
</dbReference>
<keyword evidence="3" id="KW-0597">Phosphoprotein</keyword>
<protein>
    <recommendedName>
        <fullName evidence="2">histidine kinase</fullName>
        <ecNumber evidence="2">2.7.13.3</ecNumber>
    </recommendedName>
</protein>
<sequence length="476" mass="52104">MKPSVRLAALLAWLALSVAGTAFVVSRAVTDAYGRFFQDSSIAIRLLAQKAAQHEAILATLGASSLTAPPAHMLDSLRERMPQLDGLALWRRDAGWQTDGGPAPAALPRQRPGQPFTLAFDGPAVYWLIAESGWAVRVDPRRMVAAGDWPASMSTAALELRDRRIDLLSPAPGDARPWWTMHLEKRLPAQPQAFVLRTTRTLTVADMPWLPIALWNAVAALLVAGALGAWRLREARRREDARARLDRFGRLDTFGEMAAGLAHELNQPLSAIVSHTRAAERMLDQPVERDSVRRALQTSVAQAKRAAAILERLRAAVTSAHGGERRAIEPDAIIDTLLFLYRDDCAREHVALGWHNAAPRARPFAEPIAVEQILHNLIQNAREALRGASRGEIRIGGEQVGRHYRFSVTDNGPGVPEEMLPRLFEPFFTTRERGLGLGLPLCDTLAQRQDGALTVKNLPSGGVEAALLLPLAEARA</sequence>
<evidence type="ECO:0000313" key="11">
    <source>
        <dbReference type="EMBL" id="KVK85184.1"/>
    </source>
</evidence>
<gene>
    <name evidence="11" type="ORF">WS90_09770</name>
</gene>
<dbReference type="PANTHER" id="PTHR43065:SF46">
    <property type="entry name" value="C4-DICARBOXYLATE TRANSPORT SENSOR PROTEIN DCTB"/>
    <property type="match status" value="1"/>
</dbReference>
<name>A0A118KKH2_BURCE</name>
<organism evidence="11 12">
    <name type="scientific">Burkholderia cepacia</name>
    <name type="common">Pseudomonas cepacia</name>
    <dbReference type="NCBI Taxonomy" id="292"/>
    <lineage>
        <taxon>Bacteria</taxon>
        <taxon>Pseudomonadati</taxon>
        <taxon>Pseudomonadota</taxon>
        <taxon>Betaproteobacteria</taxon>
        <taxon>Burkholderiales</taxon>
        <taxon>Burkholderiaceae</taxon>
        <taxon>Burkholderia</taxon>
        <taxon>Burkholderia cepacia complex</taxon>
    </lineage>
</organism>
<evidence type="ECO:0000313" key="12">
    <source>
        <dbReference type="Proteomes" id="UP000069001"/>
    </source>
</evidence>
<keyword evidence="9" id="KW-0732">Signal</keyword>
<feature type="chain" id="PRO_5007160131" description="histidine kinase" evidence="9">
    <location>
        <begin position="23"/>
        <end position="476"/>
    </location>
</feature>
<dbReference type="SMART" id="SM00388">
    <property type="entry name" value="HisKA"/>
    <property type="match status" value="1"/>
</dbReference>